<dbReference type="Proteomes" id="UP000887574">
    <property type="component" value="Unplaced"/>
</dbReference>
<evidence type="ECO:0000256" key="4">
    <source>
        <dbReference type="ARBA" id="ARBA00023004"/>
    </source>
</evidence>
<feature type="binding site" evidence="5">
    <location>
        <position position="118"/>
    </location>
    <ligand>
        <name>Fe cation</name>
        <dbReference type="ChEBI" id="CHEBI:24875"/>
        <note>catalytic</note>
    </ligand>
</feature>
<evidence type="ECO:0000313" key="7">
    <source>
        <dbReference type="WBParaSite" id="jg13757"/>
    </source>
</evidence>
<dbReference type="PANTHER" id="PTHR10543">
    <property type="entry name" value="BETA-CAROTENE DIOXYGENASE"/>
    <property type="match status" value="1"/>
</dbReference>
<keyword evidence="3" id="KW-0560">Oxidoreductase</keyword>
<comment type="cofactor">
    <cofactor evidence="5">
        <name>Fe(2+)</name>
        <dbReference type="ChEBI" id="CHEBI:29033"/>
    </cofactor>
    <text evidence="5">Binds 1 Fe(2+) ion per subunit.</text>
</comment>
<keyword evidence="6" id="KW-1185">Reference proteome</keyword>
<dbReference type="WBParaSite" id="jg13757">
    <property type="protein sequence ID" value="jg13757"/>
    <property type="gene ID" value="jg13757"/>
</dbReference>
<dbReference type="GO" id="GO:0003834">
    <property type="term" value="F:beta-carotene 15,15'-dioxygenase activity"/>
    <property type="evidence" value="ECO:0007669"/>
    <property type="project" value="TreeGrafter"/>
</dbReference>
<dbReference type="PANTHER" id="PTHR10543:SF24">
    <property type="entry name" value="CAROTENOID ISOMEROOXYGENASE"/>
    <property type="match status" value="1"/>
</dbReference>
<evidence type="ECO:0000256" key="2">
    <source>
        <dbReference type="ARBA" id="ARBA00022723"/>
    </source>
</evidence>
<name>A0A915CYZ0_9BILA</name>
<evidence type="ECO:0000256" key="5">
    <source>
        <dbReference type="PIRSR" id="PIRSR604294-1"/>
    </source>
</evidence>
<organism evidence="6 7">
    <name type="scientific">Ditylenchus dipsaci</name>
    <dbReference type="NCBI Taxonomy" id="166011"/>
    <lineage>
        <taxon>Eukaryota</taxon>
        <taxon>Metazoa</taxon>
        <taxon>Ecdysozoa</taxon>
        <taxon>Nematoda</taxon>
        <taxon>Chromadorea</taxon>
        <taxon>Rhabditida</taxon>
        <taxon>Tylenchina</taxon>
        <taxon>Tylenchomorpha</taxon>
        <taxon>Sphaerularioidea</taxon>
        <taxon>Anguinidae</taxon>
        <taxon>Anguininae</taxon>
        <taxon>Ditylenchus</taxon>
    </lineage>
</organism>
<dbReference type="GO" id="GO:0046872">
    <property type="term" value="F:metal ion binding"/>
    <property type="evidence" value="ECO:0007669"/>
    <property type="project" value="UniProtKB-KW"/>
</dbReference>
<sequence>MEPYECEIKGEIPKWLSVTLLRNGPGKFKFGDTEFRHWFDGMSFIQRFHFKTQKCFSLLSTYRVIVTKETRQLIESRYFTYYLGSEDYTDNCVVNFLTYTLDKANLSKCISLHTCSAHHHYDNQHNIFNIGMRFGRKSSYVFVKTEHCSDDDSKKQLENSKLIEEIPLIDQKNPSYMHSFAMTENYLVVFEAPLKMNLLKILTVKFTSRTFQDCIKWHDNDFTYIHVFNHKTGQGLNVVFKWISNCGLLCLPKLDLSMAYLDNIRKSNEVASKDISMMPFLKRMVIPLNIAEDTQIGTDLLKFSRYNYNFNAKGYTFLYGASLAPENNQKSFLIKTNPNTKTYTKWEADTLDQSCTEPVFVSKPGATHEDDGVILSAVLTFDEHSQSYMVVLDAKTFKEIARCYIKEKFL</sequence>
<dbReference type="AlphaFoldDB" id="A0A915CYZ0"/>
<keyword evidence="4 5" id="KW-0408">Iron</keyword>
<evidence type="ECO:0000256" key="3">
    <source>
        <dbReference type="ARBA" id="ARBA00023002"/>
    </source>
</evidence>
<evidence type="ECO:0000256" key="1">
    <source>
        <dbReference type="ARBA" id="ARBA00006787"/>
    </source>
</evidence>
<proteinExistence type="inferred from homology"/>
<comment type="similarity">
    <text evidence="1">Belongs to the carotenoid oxygenase family.</text>
</comment>
<dbReference type="GO" id="GO:0010436">
    <property type="term" value="F:carotenoid dioxygenase activity"/>
    <property type="evidence" value="ECO:0007669"/>
    <property type="project" value="TreeGrafter"/>
</dbReference>
<accession>A0A915CYZ0</accession>
<dbReference type="GO" id="GO:0042574">
    <property type="term" value="P:retinal metabolic process"/>
    <property type="evidence" value="ECO:0007669"/>
    <property type="project" value="TreeGrafter"/>
</dbReference>
<keyword evidence="2 5" id="KW-0479">Metal-binding</keyword>
<protein>
    <submittedName>
        <fullName evidence="7">Uncharacterized protein</fullName>
    </submittedName>
</protein>
<dbReference type="GO" id="GO:0016121">
    <property type="term" value="P:carotene catabolic process"/>
    <property type="evidence" value="ECO:0007669"/>
    <property type="project" value="TreeGrafter"/>
</dbReference>
<dbReference type="InterPro" id="IPR004294">
    <property type="entry name" value="Carotenoid_Oase"/>
</dbReference>
<reference evidence="7" key="1">
    <citation type="submission" date="2022-11" db="UniProtKB">
        <authorList>
            <consortium name="WormBaseParasite"/>
        </authorList>
    </citation>
    <scope>IDENTIFICATION</scope>
</reference>
<evidence type="ECO:0000313" key="6">
    <source>
        <dbReference type="Proteomes" id="UP000887574"/>
    </source>
</evidence>
<feature type="binding site" evidence="5">
    <location>
        <position position="178"/>
    </location>
    <ligand>
        <name>Fe cation</name>
        <dbReference type="ChEBI" id="CHEBI:24875"/>
        <note>catalytic</note>
    </ligand>
</feature>
<dbReference type="Pfam" id="PF03055">
    <property type="entry name" value="RPE65"/>
    <property type="match status" value="2"/>
</dbReference>